<evidence type="ECO:0000313" key="3">
    <source>
        <dbReference type="EMBL" id="MFM2484939.1"/>
    </source>
</evidence>
<dbReference type="InterPro" id="IPR009331">
    <property type="entry name" value="Oligogalacturonate-sp_porin"/>
</dbReference>
<keyword evidence="1 2" id="KW-0732">Signal</keyword>
<reference evidence="3 4" key="1">
    <citation type="journal article" date="2013" name="Int. J. Syst. Evol. Microbiol.">
        <title>Celerinatantimonas yamalensis sp. nov., a cold-adapted diazotrophic bacterium from a cold permafrost brine.</title>
        <authorList>
            <person name="Shcherbakova V."/>
            <person name="Chuvilskaya N."/>
            <person name="Rivkina E."/>
            <person name="Demidov N."/>
            <person name="Uchaeva V."/>
            <person name="Suetin S."/>
            <person name="Suzina N."/>
            <person name="Gilichinsky D."/>
        </authorList>
    </citation>
    <scope>NUCLEOTIDE SEQUENCE [LARGE SCALE GENOMIC DNA]</scope>
    <source>
        <strain evidence="3 4">C7</strain>
    </source>
</reference>
<accession>A0ABW9G5I9</accession>
<dbReference type="Pfam" id="PF06178">
    <property type="entry name" value="KdgM"/>
    <property type="match status" value="2"/>
</dbReference>
<sequence>MKTYKLISAAVILGLFSASSFADTSTISYEHNYSTHNRFNTDNVFLDYQFSSGLYFGIGINLVNKNNDTFDDLVDYSEFFESKYNYQFNDKLTITPSLRLKYYVGGSYNFDYNSTTGDPESAGDVSDPGSIGARYIPGLAFNYKVAKNLSVLAGYQYELRKFSHREGKTRGDDRHRHVFNVGVDYNPNNQLELKYVYTYKNGDYVMSDNKKHDYEHLLEVSYRLNRDWKPYLKLADKAASVEKGTREAEITGGFSYYF</sequence>
<proteinExistence type="predicted"/>
<evidence type="ECO:0000313" key="4">
    <source>
        <dbReference type="Proteomes" id="UP001629953"/>
    </source>
</evidence>
<dbReference type="Proteomes" id="UP001629953">
    <property type="component" value="Unassembled WGS sequence"/>
</dbReference>
<name>A0ABW9G5I9_9GAMM</name>
<evidence type="ECO:0000256" key="2">
    <source>
        <dbReference type="SAM" id="SignalP"/>
    </source>
</evidence>
<protein>
    <submittedName>
        <fullName evidence="3">Oligogalacturonate-specific porin KdgM family protein</fullName>
    </submittedName>
</protein>
<dbReference type="PANTHER" id="PTHR38105:SF5">
    <property type="entry name" value="OUTER MEMBRANE PROTEIN"/>
    <property type="match status" value="1"/>
</dbReference>
<dbReference type="SUPFAM" id="SSF56935">
    <property type="entry name" value="Porins"/>
    <property type="match status" value="1"/>
</dbReference>
<comment type="caution">
    <text evidence="3">The sequence shown here is derived from an EMBL/GenBank/DDBJ whole genome shotgun (WGS) entry which is preliminary data.</text>
</comment>
<evidence type="ECO:0000256" key="1">
    <source>
        <dbReference type="ARBA" id="ARBA00022729"/>
    </source>
</evidence>
<dbReference type="Gene3D" id="2.40.160.40">
    <property type="entry name" value="monomeric porin ompg"/>
    <property type="match status" value="1"/>
</dbReference>
<dbReference type="PANTHER" id="PTHR38105">
    <property type="entry name" value="OUTER MEMBRANE PROTEIN-RELATED-RELATED"/>
    <property type="match status" value="1"/>
</dbReference>
<dbReference type="RefSeq" id="WP_408623127.1">
    <property type="nucleotide sequence ID" value="NZ_JBEQCT010000002.1"/>
</dbReference>
<dbReference type="EMBL" id="JBEQCT010000002">
    <property type="protein sequence ID" value="MFM2484939.1"/>
    <property type="molecule type" value="Genomic_DNA"/>
</dbReference>
<organism evidence="3 4">
    <name type="scientific">Celerinatantimonas yamalensis</name>
    <dbReference type="NCBI Taxonomy" id="559956"/>
    <lineage>
        <taxon>Bacteria</taxon>
        <taxon>Pseudomonadati</taxon>
        <taxon>Pseudomonadota</taxon>
        <taxon>Gammaproteobacteria</taxon>
        <taxon>Celerinatantimonadaceae</taxon>
        <taxon>Celerinatantimonas</taxon>
    </lineage>
</organism>
<feature type="chain" id="PRO_5046520986" evidence="2">
    <location>
        <begin position="23"/>
        <end position="258"/>
    </location>
</feature>
<keyword evidence="4" id="KW-1185">Reference proteome</keyword>
<gene>
    <name evidence="3" type="ORF">ABUE30_07645</name>
</gene>
<dbReference type="InterPro" id="IPR053713">
    <property type="entry name" value="Bact_OM_Channel_sf"/>
</dbReference>
<feature type="signal peptide" evidence="2">
    <location>
        <begin position="1"/>
        <end position="22"/>
    </location>
</feature>